<dbReference type="Proteomes" id="UP000663181">
    <property type="component" value="Chromosome"/>
</dbReference>
<name>A0ABX7GY97_9GAMM</name>
<proteinExistence type="predicted"/>
<keyword evidence="3" id="KW-1185">Reference proteome</keyword>
<organism evidence="2 3">
    <name type="scientific">Dyella caseinilytica</name>
    <dbReference type="NCBI Taxonomy" id="1849581"/>
    <lineage>
        <taxon>Bacteria</taxon>
        <taxon>Pseudomonadati</taxon>
        <taxon>Pseudomonadota</taxon>
        <taxon>Gammaproteobacteria</taxon>
        <taxon>Lysobacterales</taxon>
        <taxon>Rhodanobacteraceae</taxon>
        <taxon>Dyella</taxon>
    </lineage>
</organism>
<reference evidence="2 3" key="1">
    <citation type="submission" date="2020-10" db="EMBL/GenBank/DDBJ databases">
        <title>Phylogeny of dyella-like bacteria.</title>
        <authorList>
            <person name="Fu J."/>
        </authorList>
    </citation>
    <scope>NUCLEOTIDE SEQUENCE [LARGE SCALE GENOMIC DNA]</scope>
    <source>
        <strain evidence="2 3">DHOB09</strain>
    </source>
</reference>
<dbReference type="InterPro" id="IPR041657">
    <property type="entry name" value="HTH_17"/>
</dbReference>
<accession>A0ABX7GY97</accession>
<gene>
    <name evidence="2" type="ORF">ISN74_08260</name>
</gene>
<feature type="domain" description="Helix-turn-helix" evidence="1">
    <location>
        <begin position="9"/>
        <end position="60"/>
    </location>
</feature>
<protein>
    <submittedName>
        <fullName evidence="2">Helix-turn-helix domain-containing protein</fullName>
    </submittedName>
</protein>
<evidence type="ECO:0000313" key="3">
    <source>
        <dbReference type="Proteomes" id="UP000663181"/>
    </source>
</evidence>
<sequence length="65" mass="7252">MQSIVTPQYVSANEAARILSISRSTWWSWCQLNKAPKAIHLSPGCTRWRYADVLAFAESQAGRAA</sequence>
<evidence type="ECO:0000313" key="2">
    <source>
        <dbReference type="EMBL" id="QRN55305.1"/>
    </source>
</evidence>
<dbReference type="RefSeq" id="WP_188798873.1">
    <property type="nucleotide sequence ID" value="NZ_BMIZ01000001.1"/>
</dbReference>
<dbReference type="Pfam" id="PF12728">
    <property type="entry name" value="HTH_17"/>
    <property type="match status" value="1"/>
</dbReference>
<evidence type="ECO:0000259" key="1">
    <source>
        <dbReference type="Pfam" id="PF12728"/>
    </source>
</evidence>
<dbReference type="EMBL" id="CP064030">
    <property type="protein sequence ID" value="QRN55305.1"/>
    <property type="molecule type" value="Genomic_DNA"/>
</dbReference>